<evidence type="ECO:0008006" key="6">
    <source>
        <dbReference type="Google" id="ProtNLM"/>
    </source>
</evidence>
<dbReference type="PANTHER" id="PTHR18964:SF149">
    <property type="entry name" value="BIFUNCTIONAL UDP-N-ACETYLGLUCOSAMINE 2-EPIMERASE_N-ACETYLMANNOSAMINE KINASE"/>
    <property type="match status" value="1"/>
</dbReference>
<dbReference type="SUPFAM" id="SSF53067">
    <property type="entry name" value="Actin-like ATPase domain"/>
    <property type="match status" value="1"/>
</dbReference>
<accession>A0A0P9CNY7</accession>
<comment type="function">
    <text evidence="1">Transcriptional repressor of xylose-utilizing enzymes.</text>
</comment>
<dbReference type="InterPro" id="IPR043129">
    <property type="entry name" value="ATPase_NBD"/>
</dbReference>
<protein>
    <recommendedName>
        <fullName evidence="6">ROK family protein</fullName>
    </recommendedName>
</protein>
<dbReference type="PANTHER" id="PTHR18964">
    <property type="entry name" value="ROK (REPRESSOR, ORF, KINASE) FAMILY"/>
    <property type="match status" value="1"/>
</dbReference>
<gene>
    <name evidence="4" type="ORF">AN477_21300</name>
</gene>
<keyword evidence="5" id="KW-1185">Reference proteome</keyword>
<evidence type="ECO:0000313" key="5">
    <source>
        <dbReference type="Proteomes" id="UP000050482"/>
    </source>
</evidence>
<dbReference type="Proteomes" id="UP000050482">
    <property type="component" value="Unassembled WGS sequence"/>
</dbReference>
<dbReference type="RefSeq" id="WP_054971199.1">
    <property type="nucleotide sequence ID" value="NZ_LJCO01000096.1"/>
</dbReference>
<dbReference type="EMBL" id="LJCO01000096">
    <property type="protein sequence ID" value="KPV40838.1"/>
    <property type="molecule type" value="Genomic_DNA"/>
</dbReference>
<evidence type="ECO:0000256" key="3">
    <source>
        <dbReference type="ARBA" id="ARBA00022629"/>
    </source>
</evidence>
<dbReference type="InterPro" id="IPR000600">
    <property type="entry name" value="ROK"/>
</dbReference>
<evidence type="ECO:0000256" key="2">
    <source>
        <dbReference type="ARBA" id="ARBA00006479"/>
    </source>
</evidence>
<name>A0A0P9CNY7_9BACL</name>
<dbReference type="Pfam" id="PF00480">
    <property type="entry name" value="ROK"/>
    <property type="match status" value="1"/>
</dbReference>
<dbReference type="InterPro" id="IPR036388">
    <property type="entry name" value="WH-like_DNA-bd_sf"/>
</dbReference>
<dbReference type="CDD" id="cd24076">
    <property type="entry name" value="ASKHA_ATPase_ROK_BsXylR-like"/>
    <property type="match status" value="1"/>
</dbReference>
<organism evidence="4 5">
    <name type="scientific">Alicyclobacillus ferrooxydans</name>
    <dbReference type="NCBI Taxonomy" id="471514"/>
    <lineage>
        <taxon>Bacteria</taxon>
        <taxon>Bacillati</taxon>
        <taxon>Bacillota</taxon>
        <taxon>Bacilli</taxon>
        <taxon>Bacillales</taxon>
        <taxon>Alicyclobacillaceae</taxon>
        <taxon>Alicyclobacillus</taxon>
    </lineage>
</organism>
<proteinExistence type="inferred from homology"/>
<dbReference type="InterPro" id="IPR049874">
    <property type="entry name" value="ROK_cs"/>
</dbReference>
<sequence>MRATGDQTYIKNLNRSIVLNLLRFNSPLSRVEISRQTGLTKATVSGIIEQLLQEQYVLEDSHVEPTGSTGVGRRPVPLRFNPSAGHVIGVDLGVDYFRVLVMDLSCKVLTTYDETIGESDSTDDAIRRMVDIIKLAIHAANDTPLGVIGVGVGIPGLVDSNRGVILNAPNLHWKDVSLRSILENELRLPVFIDNEANVGAIGEQLFGAGRGVSNVVFLSLGRGIGTGVILNNHLIRGQAGIAGEFGHMTIDENGPNCSCGNKGCLELYASETAVIRHYHQLTNTTASFKNVIRQMEKGDENAKKAVESAAHFLGVGLASLVNALNPALILISSRFDSGEENVIQRVSQVISERSFIAPYSPARVQTSQFGSFSCGIGAGALVLQAHFSGPDSQAYSS</sequence>
<evidence type="ECO:0000256" key="1">
    <source>
        <dbReference type="ARBA" id="ARBA00002486"/>
    </source>
</evidence>
<dbReference type="OrthoDB" id="9810372at2"/>
<dbReference type="Gene3D" id="1.10.10.10">
    <property type="entry name" value="Winged helix-like DNA-binding domain superfamily/Winged helix DNA-binding domain"/>
    <property type="match status" value="1"/>
</dbReference>
<dbReference type="SUPFAM" id="SSF46785">
    <property type="entry name" value="Winged helix' DNA-binding domain"/>
    <property type="match status" value="1"/>
</dbReference>
<dbReference type="STRING" id="471514.AN477_21300"/>
<evidence type="ECO:0000313" key="4">
    <source>
        <dbReference type="EMBL" id="KPV40838.1"/>
    </source>
</evidence>
<keyword evidence="3" id="KW-0119">Carbohydrate metabolism</keyword>
<dbReference type="Gene3D" id="3.30.420.40">
    <property type="match status" value="2"/>
</dbReference>
<reference evidence="4 5" key="1">
    <citation type="submission" date="2015-09" db="EMBL/GenBank/DDBJ databases">
        <title>Draft genome sequence of Alicyclobacillus ferrooxydans DSM 22381.</title>
        <authorList>
            <person name="Hemp J."/>
        </authorList>
    </citation>
    <scope>NUCLEOTIDE SEQUENCE [LARGE SCALE GENOMIC DNA]</scope>
    <source>
        <strain evidence="4 5">TC-34</strain>
    </source>
</reference>
<dbReference type="InterPro" id="IPR036390">
    <property type="entry name" value="WH_DNA-bd_sf"/>
</dbReference>
<comment type="similarity">
    <text evidence="2">Belongs to the ROK (NagC/XylR) family.</text>
</comment>
<comment type="caution">
    <text evidence="4">The sequence shown here is derived from an EMBL/GenBank/DDBJ whole genome shotgun (WGS) entry which is preliminary data.</text>
</comment>
<dbReference type="GO" id="GO:0042732">
    <property type="term" value="P:D-xylose metabolic process"/>
    <property type="evidence" value="ECO:0007669"/>
    <property type="project" value="UniProtKB-KW"/>
</dbReference>
<dbReference type="PATRIC" id="fig|471514.4.peg.1764"/>
<dbReference type="PROSITE" id="PS01125">
    <property type="entry name" value="ROK"/>
    <property type="match status" value="1"/>
</dbReference>
<keyword evidence="3" id="KW-0859">Xylose metabolism</keyword>
<dbReference type="AlphaFoldDB" id="A0A0P9CNY7"/>